<dbReference type="InterPro" id="IPR054464">
    <property type="entry name" value="ULD_fung"/>
</dbReference>
<dbReference type="RefSeq" id="XP_062765102.1">
    <property type="nucleotide sequence ID" value="XM_062906061.1"/>
</dbReference>
<feature type="domain" description="Ubiquitin-like" evidence="2">
    <location>
        <begin position="239"/>
        <end position="316"/>
    </location>
</feature>
<feature type="region of interest" description="Disordered" evidence="1">
    <location>
        <begin position="527"/>
        <end position="668"/>
    </location>
</feature>
<dbReference type="EMBL" id="JAFFHB010000006">
    <property type="protein sequence ID" value="KAK4665136.1"/>
    <property type="molecule type" value="Genomic_DNA"/>
</dbReference>
<reference evidence="3 4" key="1">
    <citation type="journal article" date="2023" name="bioRxiv">
        <title>High-quality genome assemblies of four members of thePodospora anserinaspecies complex.</title>
        <authorList>
            <person name="Ament-Velasquez S.L."/>
            <person name="Vogan A.A."/>
            <person name="Wallerman O."/>
            <person name="Hartmann F."/>
            <person name="Gautier V."/>
            <person name="Silar P."/>
            <person name="Giraud T."/>
            <person name="Johannesson H."/>
        </authorList>
    </citation>
    <scope>NUCLEOTIDE SEQUENCE [LARGE SCALE GENOMIC DNA]</scope>
    <source>
        <strain evidence="3 4">CBS 411.78</strain>
    </source>
</reference>
<organism evidence="3 4">
    <name type="scientific">Podospora pseudopauciseta</name>
    <dbReference type="NCBI Taxonomy" id="2093780"/>
    <lineage>
        <taxon>Eukaryota</taxon>
        <taxon>Fungi</taxon>
        <taxon>Dikarya</taxon>
        <taxon>Ascomycota</taxon>
        <taxon>Pezizomycotina</taxon>
        <taxon>Sordariomycetes</taxon>
        <taxon>Sordariomycetidae</taxon>
        <taxon>Sordariales</taxon>
        <taxon>Podosporaceae</taxon>
        <taxon>Podospora</taxon>
    </lineage>
</organism>
<proteinExistence type="predicted"/>
<name>A0ABR0HB90_9PEZI</name>
<feature type="compositionally biased region" description="Low complexity" evidence="1">
    <location>
        <begin position="429"/>
        <end position="441"/>
    </location>
</feature>
<protein>
    <recommendedName>
        <fullName evidence="2">Ubiquitin-like domain-containing protein</fullName>
    </recommendedName>
</protein>
<dbReference type="Pfam" id="PF22893">
    <property type="entry name" value="ULD_2"/>
    <property type="match status" value="1"/>
</dbReference>
<feature type="compositionally biased region" description="Basic and acidic residues" evidence="1">
    <location>
        <begin position="374"/>
        <end position="394"/>
    </location>
</feature>
<sequence length="668" mass="73479">MEPLSAAVTVLEVAGAITSVISAATAFMRDIRGARQEIIAVKKELISLKGVLEILADDFHDADKIKLPYSVLERIVDVAADCQNVVNQIGGLLKEGSRLSWALSGKEEMESLREDLERHKATLSVTLDLVSVIIIKDIKDDTEHILQDTSAIKGNTAQIQTDIDRVLQGISQIQLQLNAPETGPRPSNYVLGRFLADLRTDAETILGDAEYLDDRTEQYHGYLHSQEGYNFKSPPEPTPAPIILSDTEGRRCLVPFRACRTWLEMSKAIEQLYGHLPQNDQVRAGNYEVFGPSGEIILPAFWESFVLPGWEVTLKLRQVKMANQSLKAEATIVDETKPQSEGSQKEGQSKKAGSTTRPDSGKEMLGRVLKPRTGAKDNKESDKEKDKRKEKHTEFNLIPVRGFFHQRKKEIRHASTKDKQIAPPVSTKAQSPSQQAQSQPQEVTAEASELRQSYPQLQPEILQPVTAPTPTQAVFRQLQIARHSLPTPTLTPAPIISPLYYFWATPSHPASTLSAFHPQSFASYTNIPPTTTDDSQSSWATRAQSPASKSATSLTTKKSSDSSVEAKANEATSRPRDKNDAGAKNVKNTAAPTRLARDNVTPPSSNEKENKNKKNTATPSRPARDNVAPPGSCESKKENNKPSRLLPSGGSRHGTKTSKPNSSRVEDK</sequence>
<gene>
    <name evidence="3" type="ORF">QC763_0077940</name>
</gene>
<comment type="caution">
    <text evidence="3">The sequence shown here is derived from an EMBL/GenBank/DDBJ whole genome shotgun (WGS) entry which is preliminary data.</text>
</comment>
<feature type="compositionally biased region" description="Polar residues" evidence="1">
    <location>
        <begin position="527"/>
        <end position="544"/>
    </location>
</feature>
<dbReference type="Proteomes" id="UP001326199">
    <property type="component" value="Unassembled WGS sequence"/>
</dbReference>
<evidence type="ECO:0000313" key="3">
    <source>
        <dbReference type="EMBL" id="KAK4665136.1"/>
    </source>
</evidence>
<evidence type="ECO:0000313" key="4">
    <source>
        <dbReference type="Proteomes" id="UP001326199"/>
    </source>
</evidence>
<keyword evidence="4" id="KW-1185">Reference proteome</keyword>
<accession>A0ABR0HB90</accession>
<feature type="region of interest" description="Disordered" evidence="1">
    <location>
        <begin position="331"/>
        <end position="449"/>
    </location>
</feature>
<feature type="compositionally biased region" description="Low complexity" evidence="1">
    <location>
        <begin position="545"/>
        <end position="563"/>
    </location>
</feature>
<feature type="compositionally biased region" description="Basic and acidic residues" evidence="1">
    <location>
        <begin position="334"/>
        <end position="349"/>
    </location>
</feature>
<evidence type="ECO:0000259" key="2">
    <source>
        <dbReference type="Pfam" id="PF22893"/>
    </source>
</evidence>
<feature type="compositionally biased region" description="Polar residues" evidence="1">
    <location>
        <begin position="657"/>
        <end position="668"/>
    </location>
</feature>
<evidence type="ECO:0000256" key="1">
    <source>
        <dbReference type="SAM" id="MobiDB-lite"/>
    </source>
</evidence>
<dbReference type="GeneID" id="87926205"/>